<reference evidence="2 3" key="3">
    <citation type="journal article" date="2004" name="Nature">
        <title>Finishing the euchromatic sequence of the human genome.</title>
        <authorList>
            <consortium name="International Human Genome Sequencing Consortium"/>
        </authorList>
    </citation>
    <scope>NUCLEOTIDE SEQUENCE [LARGE SCALE GENOMIC DNA]</scope>
</reference>
<dbReference type="Bgee" id="ENSG00000132334">
    <property type="expression patterns" value="Expressed in monocyte and 182 other cell types or tissues"/>
</dbReference>
<evidence type="ECO:0000313" key="3">
    <source>
        <dbReference type="Proteomes" id="UP000005640"/>
    </source>
</evidence>
<dbReference type="EMBL" id="AL390236">
    <property type="status" value="NOT_ANNOTATED_CDS"/>
    <property type="molecule type" value="Genomic_DNA"/>
</dbReference>
<organism evidence="2 3">
    <name type="scientific">Homo sapiens</name>
    <name type="common">Human</name>
    <dbReference type="NCBI Taxonomy" id="9606"/>
    <lineage>
        <taxon>Eukaryota</taxon>
        <taxon>Metazoa</taxon>
        <taxon>Chordata</taxon>
        <taxon>Craniata</taxon>
        <taxon>Vertebrata</taxon>
        <taxon>Euteleostomi</taxon>
        <taxon>Mammalia</taxon>
        <taxon>Eutheria</taxon>
        <taxon>Euarchontoglires</taxon>
        <taxon>Primates</taxon>
        <taxon>Haplorrhini</taxon>
        <taxon>Catarrhini</taxon>
        <taxon>Hominidae</taxon>
        <taxon>Homo</taxon>
    </lineage>
</organism>
<dbReference type="Ensembl" id="ENST00000467366.1">
    <property type="protein sequence ID" value="ENSP00000474830.1"/>
    <property type="gene ID" value="ENSG00000132334.18"/>
</dbReference>
<dbReference type="MassIVE" id="S4R3X3"/>
<feature type="non-terminal residue" evidence="2">
    <location>
        <position position="1"/>
    </location>
</feature>
<sequence>RLPAAAGLAATAAAAPPPRAPSRRLLLQEAEESCGQHQRQEDAQRNLGGARAAKGDAAQQVTLRAQEVFSHPRGAPGGGDPYQIRRRLQAVSGGVQLIAIWTHTRNF</sequence>
<dbReference type="HGNC" id="HGNC:9669">
    <property type="gene designation" value="PTPRE"/>
</dbReference>
<accession>S4R3X3</accession>
<protein>
    <submittedName>
        <fullName evidence="2">Protein tyrosine phosphatase receptor type E</fullName>
    </submittedName>
</protein>
<keyword evidence="3" id="KW-1185">Reference proteome</keyword>
<dbReference type="UCSC" id="uc057wut.1">
    <property type="organism name" value="human"/>
</dbReference>
<dbReference type="OpenTargets" id="ENSG00000132334"/>
<dbReference type="ChiTaRS" id="PTPRE">
    <property type="organism name" value="human"/>
</dbReference>
<proteinExistence type="predicted"/>
<dbReference type="ExpressionAtlas" id="S4R3X3">
    <property type="expression patterns" value="baseline and differential"/>
</dbReference>
<reference evidence="2" key="4">
    <citation type="submission" date="2025-08" db="UniProtKB">
        <authorList>
            <consortium name="Ensembl"/>
        </authorList>
    </citation>
    <scope>IDENTIFICATION</scope>
</reference>
<dbReference type="Proteomes" id="UP000005640">
    <property type="component" value="Chromosome 10"/>
</dbReference>
<dbReference type="VEuPathDB" id="HostDB:ENSG00000132334"/>
<dbReference type="Antibodypedia" id="3004">
    <property type="antibodies" value="543 antibodies from 31 providers"/>
</dbReference>
<dbReference type="Ensembl" id="ENST00000467366.1">
    <property type="protein sequence ID" value="ENSP00000474830.1"/>
    <property type="gene ID" value="ENSG00000132334.17"/>
</dbReference>
<evidence type="ECO:0000313" key="2">
    <source>
        <dbReference type="Ensembl" id="ENSP00000474830.1"/>
    </source>
</evidence>
<reference evidence="2" key="5">
    <citation type="submission" date="2025-09" db="UniProtKB">
        <authorList>
            <consortium name="Ensembl"/>
        </authorList>
    </citation>
    <scope>IDENTIFICATION</scope>
</reference>
<reference evidence="2" key="2">
    <citation type="journal article" date="2004" name="Nature">
        <title>The DNA sequence and comparative analysis of human chromosome 10.</title>
        <authorList>
            <person name="Deloukas P."/>
            <person name="Earthrowl M.E."/>
            <person name="Grafham D.V."/>
            <person name="Rubenfield M."/>
            <person name="French L."/>
            <person name="Steward C.A."/>
            <person name="Sims S.K."/>
            <person name="Jones M.C."/>
            <person name="Searle S."/>
            <person name="Scott C."/>
            <person name="Howe K."/>
            <person name="Hunt S.E."/>
            <person name="Andrews T.D."/>
            <person name="Gilbert J.G."/>
            <person name="Swarbreck D."/>
            <person name="Ashurst J.L."/>
            <person name="Taylor A."/>
            <person name="Battles J."/>
            <person name="Bird C.P."/>
            <person name="Ainscough R."/>
            <person name="Almeida J.P."/>
            <person name="Ashwell R.I."/>
            <person name="Ambrose K.D."/>
            <person name="Babbage A.K."/>
            <person name="Bagguley C.L."/>
            <person name="Bailey J."/>
            <person name="Banerjee R."/>
            <person name="Bates K."/>
            <person name="Beasley H."/>
            <person name="Bray-Allen S."/>
            <person name="Brown A.J."/>
            <person name="Brown J.Y."/>
            <person name="Burford D.C."/>
            <person name="Burrill W."/>
            <person name="Burton J."/>
            <person name="Cahill P."/>
            <person name="Camire D."/>
            <person name="Carter N.P."/>
            <person name="Chapman J.C."/>
            <person name="Clark S.Y."/>
            <person name="Clarke G."/>
            <person name="Clee C.M."/>
            <person name="Clegg S."/>
            <person name="Corby N."/>
            <person name="Coulson A."/>
            <person name="Dhami P."/>
            <person name="Dutta I."/>
            <person name="Dunn M."/>
            <person name="Faulkner L."/>
            <person name="Frankish A."/>
            <person name="Frankland J.A."/>
            <person name="Garner P."/>
            <person name="Garnett J."/>
            <person name="Gribble S."/>
            <person name="Griffiths C."/>
            <person name="Grocock R."/>
            <person name="Gustafson E."/>
            <person name="Hammond S."/>
            <person name="Harley J.L."/>
            <person name="Hart E."/>
            <person name="Heath P.D."/>
            <person name="Ho T.P."/>
            <person name="Hopkins B."/>
            <person name="Horne J."/>
            <person name="Howden P.J."/>
            <person name="Huckle E."/>
            <person name="Hynds C."/>
            <person name="Johnson C."/>
            <person name="Johnson D."/>
            <person name="Kana A."/>
            <person name="Kay M."/>
            <person name="Kimberley A.M."/>
            <person name="Kershaw J.K."/>
            <person name="Kokkinaki M."/>
            <person name="Laird G.K."/>
            <person name="Lawlor S."/>
            <person name="Lee H.M."/>
            <person name="Leongamornlert D.A."/>
            <person name="Laird G."/>
            <person name="Lloyd C."/>
            <person name="Lloyd D.M."/>
            <person name="Loveland J."/>
            <person name="Lovell J."/>
            <person name="McLaren S."/>
            <person name="McLay K.E."/>
            <person name="McMurray A."/>
            <person name="Mashreghi-Mohammadi M."/>
            <person name="Matthews L."/>
            <person name="Milne S."/>
            <person name="Nickerson T."/>
            <person name="Nguyen M."/>
            <person name="Overton-Larty E."/>
            <person name="Palmer S.A."/>
            <person name="Pearce A.V."/>
            <person name="Peck A.I."/>
            <person name="Pelan S."/>
            <person name="Phillimore B."/>
            <person name="Porter K."/>
            <person name="Rice C.M."/>
            <person name="Rogosin A."/>
            <person name="Ross M.T."/>
            <person name="Sarafidou T."/>
            <person name="Sehra H.K."/>
            <person name="Shownkeen R."/>
            <person name="Skuce C.D."/>
            <person name="Smith M."/>
            <person name="Standring L."/>
            <person name="Sycamore N."/>
            <person name="Tester J."/>
            <person name="Thorpe A."/>
            <person name="Torcasso W."/>
            <person name="Tracey A."/>
            <person name="Tromans A."/>
            <person name="Tsolas J."/>
            <person name="Wall M."/>
            <person name="Walsh J."/>
            <person name="Wang H."/>
            <person name="Weinstock K."/>
            <person name="West A.P."/>
            <person name="Willey D.L."/>
            <person name="Whitehead S.L."/>
            <person name="Wilming L."/>
            <person name="Wray P.W."/>
            <person name="Young L."/>
            <person name="Chen Y."/>
            <person name="Lovering R.C."/>
            <person name="Moschonas N.K."/>
            <person name="Siebert R."/>
            <person name="Fechtel K."/>
            <person name="Bentley D."/>
            <person name="Durbin R."/>
            <person name="Hubbard T."/>
            <person name="Doucette-Stamm L."/>
            <person name="Beck S."/>
            <person name="Smith D.R."/>
            <person name="Rogers J."/>
        </authorList>
    </citation>
    <scope>NUCLEOTIDE SEQUENCE [LARGE SCALE GENOMIC DNA]</scope>
</reference>
<dbReference type="HOGENOM" id="CLU_2215805_0_0_1"/>
<reference evidence="2 3" key="1">
    <citation type="journal article" date="2001" name="Nature">
        <title>Initial sequencing and analysis of the human genome.</title>
        <authorList>
            <consortium name="International Human Genome Sequencing Consortium"/>
            <person name="Lander E.S."/>
            <person name="Linton L.M."/>
            <person name="Birren B."/>
            <person name="Nusbaum C."/>
            <person name="Zody M.C."/>
            <person name="Baldwin J."/>
            <person name="Devon K."/>
            <person name="Dewar K."/>
            <person name="Doyle M."/>
            <person name="FitzHugh W."/>
            <person name="Funke R."/>
            <person name="Gage D."/>
            <person name="Harris K."/>
            <person name="Heaford A."/>
            <person name="Howland J."/>
            <person name="Kann L."/>
            <person name="Lehoczky J."/>
            <person name="LeVine R."/>
            <person name="McEwan P."/>
            <person name="McKernan K."/>
            <person name="Meldrim J."/>
            <person name="Mesirov J.P."/>
            <person name="Miranda C."/>
            <person name="Morris W."/>
            <person name="Naylor J."/>
            <person name="Raymond C."/>
            <person name="Rosetti M."/>
            <person name="Santos R."/>
            <person name="Sheridan A."/>
            <person name="Sougnez C."/>
            <person name="Stange-Thomann N."/>
            <person name="Stojanovic N."/>
            <person name="Subramanian A."/>
            <person name="Wyman D."/>
            <person name="Rogers J."/>
            <person name="Sulston J."/>
            <person name="Ainscough R."/>
            <person name="Beck S."/>
            <person name="Bentley D."/>
            <person name="Burton J."/>
            <person name="Clee C."/>
            <person name="Carter N."/>
            <person name="Coulson A."/>
            <person name="Deadman R."/>
            <person name="Deloukas P."/>
            <person name="Dunham A."/>
            <person name="Dunham I."/>
            <person name="Durbin R."/>
            <person name="French L."/>
            <person name="Grafham D."/>
            <person name="Gregory S."/>
            <person name="Hubbard T."/>
            <person name="Humphray S."/>
            <person name="Hunt A."/>
            <person name="Jones M."/>
            <person name="Lloyd C."/>
            <person name="McMurray A."/>
            <person name="Matthews L."/>
            <person name="Mercer S."/>
            <person name="Milne S."/>
            <person name="Mullikin J.C."/>
            <person name="Mungall A."/>
            <person name="Plumb R."/>
            <person name="Ross M."/>
            <person name="Shownkeen R."/>
            <person name="Sims S."/>
            <person name="Waterston R.H."/>
            <person name="Wilson R.K."/>
            <person name="Hillier L.W."/>
            <person name="McPherson J.D."/>
            <person name="Marra M.A."/>
            <person name="Mardis E.R."/>
            <person name="Fulton L.A."/>
            <person name="Chinwalla A.T."/>
            <person name="Pepin K.H."/>
            <person name="Gish W.R."/>
            <person name="Chissoe S.L."/>
            <person name="Wendl M.C."/>
            <person name="Delehaunty K.D."/>
            <person name="Miner T.L."/>
            <person name="Delehaunty A."/>
            <person name="Kramer J.B."/>
            <person name="Cook L.L."/>
            <person name="Fulton R.S."/>
            <person name="Johnson D.L."/>
            <person name="Minx P.J."/>
            <person name="Clifton S.W."/>
            <person name="Hawkins T."/>
            <person name="Branscomb E."/>
            <person name="Predki P."/>
            <person name="Richardson P."/>
            <person name="Wenning S."/>
            <person name="Slezak T."/>
            <person name="Doggett N."/>
            <person name="Cheng J.F."/>
            <person name="Olsen A."/>
            <person name="Lucas S."/>
            <person name="Elkin C."/>
            <person name="Uberbacher E."/>
            <person name="Frazier M."/>
            <person name="Gibbs R.A."/>
            <person name="Muzny D.M."/>
            <person name="Scherer S.E."/>
            <person name="Bouck J.B."/>
            <person name="Sodergren E.J."/>
            <person name="Worley K.C."/>
            <person name="Rives C.M."/>
            <person name="Gorrell J.H."/>
            <person name="Metzker M.L."/>
            <person name="Naylor S.L."/>
            <person name="Kucherlapati R.S."/>
            <person name="Nelson D.L."/>
            <person name="Weinstock G.M."/>
            <person name="Sakaki Y."/>
            <person name="Fujiyama A."/>
            <person name="Hattori M."/>
            <person name="Yada T."/>
            <person name="Toyoda A."/>
            <person name="Itoh T."/>
            <person name="Kawagoe C."/>
            <person name="Watanabe H."/>
            <person name="Totoki Y."/>
            <person name="Taylor T."/>
            <person name="Weissenbach J."/>
            <person name="Heilig R."/>
            <person name="Saurin W."/>
            <person name="Artiguenave F."/>
            <person name="Brottier P."/>
            <person name="Bruls T."/>
            <person name="Pelletier E."/>
            <person name="Robert C."/>
            <person name="Wincker P."/>
            <person name="Smith D.R."/>
            <person name="Doucette-Stamm L."/>
            <person name="Rubenfield M."/>
            <person name="Weinstock K."/>
            <person name="Lee H.M."/>
            <person name="Dubois J."/>
            <person name="Rosenthal A."/>
            <person name="Platzer M."/>
            <person name="Nyakatura G."/>
            <person name="Taudien S."/>
            <person name="Rump A."/>
            <person name="Yang H."/>
            <person name="Yu J."/>
            <person name="Wang J."/>
            <person name="Huang G."/>
            <person name="Gu J."/>
            <person name="Hood L."/>
            <person name="Rowen L."/>
            <person name="Madan A."/>
            <person name="Qin S."/>
            <person name="Davis R.W."/>
            <person name="Federspiel N.A."/>
            <person name="Abola A.P."/>
            <person name="Proctor M.J."/>
            <person name="Myers R.M."/>
            <person name="Schmutz J."/>
            <person name="Dickson M."/>
            <person name="Grimwood J."/>
            <person name="Cox D.R."/>
            <person name="Olson M.V."/>
            <person name="Kaul R."/>
            <person name="Raymond C."/>
            <person name="Shimizu N."/>
            <person name="Kawasaki K."/>
            <person name="Minoshima S."/>
            <person name="Evans G.A."/>
            <person name="Athanasiou M."/>
            <person name="Schultz R."/>
            <person name="Roe B.A."/>
            <person name="Chen F."/>
            <person name="Pan H."/>
            <person name="Ramser J."/>
            <person name="Lehrach H."/>
            <person name="Reinhardt R."/>
            <person name="McCombie W.R."/>
            <person name="de la Bastide M."/>
            <person name="Dedhia N."/>
            <person name="Blocker H."/>
            <person name="Hornischer K."/>
            <person name="Nordsiek G."/>
            <person name="Agarwala R."/>
            <person name="Aravind L."/>
            <person name="Bailey J.A."/>
            <person name="Bateman A."/>
            <person name="Batzoglou S."/>
            <person name="Birney E."/>
            <person name="Bork P."/>
            <person name="Brown D.G."/>
            <person name="Burge C.B."/>
            <person name="Cerutti L."/>
            <person name="Chen H.C."/>
            <person name="Church D."/>
            <person name="Clamp M."/>
            <person name="Copley R.R."/>
            <person name="Doerks T."/>
            <person name="Eddy S.R."/>
            <person name="Eichler E.E."/>
            <person name="Furey T.S."/>
            <person name="Galagan J."/>
            <person name="Gilbert J.G."/>
            <person name="Harmon C."/>
            <person name="Hayashizaki Y."/>
            <person name="Haussler D."/>
            <person name="Hermjakob H."/>
            <person name="Hokamp K."/>
            <person name="Jang W."/>
            <person name="Johnson L.S."/>
            <person name="Jones T.A."/>
            <person name="Kasif S."/>
            <person name="Kaspryzk A."/>
            <person name="Kennedy S."/>
            <person name="Kent W.J."/>
            <person name="Kitts P."/>
            <person name="Koonin E.V."/>
            <person name="Korf I."/>
            <person name="Kulp D."/>
            <person name="Lancet D."/>
            <person name="Lowe T.M."/>
            <person name="McLysaght A."/>
            <person name="Mikkelsen T."/>
            <person name="Moran J.V."/>
            <person name="Mulder N."/>
            <person name="Pollara V.J."/>
            <person name="Ponting C.P."/>
            <person name="Schuler G."/>
            <person name="Schultz J."/>
            <person name="Slater G."/>
            <person name="Smit A.F."/>
            <person name="Stupka E."/>
            <person name="Szustakowski J."/>
            <person name="Thierry-Mieg D."/>
            <person name="Thierry-Mieg J."/>
            <person name="Wagner L."/>
            <person name="Wallis J."/>
            <person name="Wheeler R."/>
            <person name="Williams A."/>
            <person name="Wolf Y.I."/>
            <person name="Wolfe K.H."/>
            <person name="Yang S.P."/>
            <person name="Yeh R.F."/>
            <person name="Collins F."/>
            <person name="Guyer M.S."/>
            <person name="Peterson J."/>
            <person name="Felsenfeld A."/>
            <person name="Wetterstrand K.A."/>
            <person name="Patrinos A."/>
            <person name="Morgan M.J."/>
            <person name="de Jong P."/>
            <person name="Catanese J.J."/>
            <person name="Osoegawa K."/>
            <person name="Shizuya H."/>
            <person name="Choi S."/>
            <person name="Chen Y.J."/>
        </authorList>
    </citation>
    <scope>NUCLEOTIDE SEQUENCE [LARGE SCALE GENOMIC DNA]</scope>
</reference>
<gene>
    <name evidence="2" type="primary">PTPRE</name>
</gene>
<name>S4R3X3_HUMAN</name>
<dbReference type="OrthoDB" id="6144703at2759"/>
<dbReference type="EMBL" id="AL158166">
    <property type="status" value="NOT_ANNOTATED_CDS"/>
    <property type="molecule type" value="Genomic_DNA"/>
</dbReference>
<evidence type="ECO:0000256" key="1">
    <source>
        <dbReference type="SAM" id="MobiDB-lite"/>
    </source>
</evidence>
<feature type="region of interest" description="Disordered" evidence="1">
    <location>
        <begin position="1"/>
        <end position="59"/>
    </location>
</feature>
<dbReference type="AlphaFoldDB" id="S4R3X3"/>
<feature type="compositionally biased region" description="Low complexity" evidence="1">
    <location>
        <begin position="1"/>
        <end position="14"/>
    </location>
</feature>
<dbReference type="GeneTree" id="ENSGT00940000156570"/>